<evidence type="ECO:0000256" key="5">
    <source>
        <dbReference type="SAM" id="MobiDB-lite"/>
    </source>
</evidence>
<reference evidence="7 8" key="1">
    <citation type="submission" date="2014-06" db="EMBL/GenBank/DDBJ databases">
        <authorList>
            <consortium name="DOE Joint Genome Institute"/>
            <person name="Kuo A."/>
            <person name="Kohler A."/>
            <person name="Nagy L.G."/>
            <person name="Floudas D."/>
            <person name="Copeland A."/>
            <person name="Barry K.W."/>
            <person name="Cichocki N."/>
            <person name="Veneault-Fourrey C."/>
            <person name="LaButti K."/>
            <person name="Lindquist E.A."/>
            <person name="Lipzen A."/>
            <person name="Lundell T."/>
            <person name="Morin E."/>
            <person name="Murat C."/>
            <person name="Sun H."/>
            <person name="Tunlid A."/>
            <person name="Henrissat B."/>
            <person name="Grigoriev I.V."/>
            <person name="Hibbett D.S."/>
            <person name="Martin F."/>
            <person name="Nordberg H.P."/>
            <person name="Cantor M.N."/>
            <person name="Hua S.X."/>
        </authorList>
    </citation>
    <scope>NUCLEOTIDE SEQUENCE [LARGE SCALE GENOMIC DNA]</scope>
    <source>
        <strain evidence="7 8">ATCC 200175</strain>
    </source>
</reference>
<keyword evidence="4" id="KW-0175">Coiled coil</keyword>
<sequence>MSGQETTEQRERKKPGRVATSCAECRRLKLRCDRKVPCETCLKRGCGAICPNGSLTSSKGNRLVLANTEELHNRIEIMSTRIRELEDALRQAHSEDFDQPHPLLAGSITVIPQGSVPETSPSLGESGAPFAAATTTETETVIDAFGTLTIGTRGETTFMSSTARSEYLIQPPIKQGRISSSLIDNPRLSRRVLDAWMPDNDLTPVDDELRKLVMGHLPPLSEAIRLCDIYLDWGKTLWNPLSRHELFDGVLESVYRAESYESIPGPHDLSLLFSVFSLAALFDFDRPAYSVEAYEYYILSHVALNFSCACTDTTLHTVHAVLHIVQYLDLSDLQMDPSRAYVFIGLAVKLGYRIGIHLHSARFKLEKCDVQKRSVVFWQMFLMDTWLSFYAGRPPNVSPDWIDAPYPDDEFAAQSDKGEPEINWHSWSWRYSRLLHEVLVNAFGTKTPTYKTILELDRKIRDFPIPPHLQPRCEKEGPRSSISSQVQRLYLLTSKEATLLNLHRRYFSQALQDAPTDLLKHKYGPSVMAMYRSAWRLIISHSQMVANIPDVIARVPIFWSHAFSAAIVMCMIVTRAPTSSMAVSSLHELDVVYDVFQKAAPTTKIATVLLDPITKIWRKGHEAVDHPNAEGVLSRAELDRLGGGSTRLISKNSPSPSHTSSSPSSEADPYVGQNGIRISSPPSSSSVFELSSSIHPRIMQDMRSFNGFEPSFAAVATPQESLVQALTDAQFSQNVFDAELYAAAAQHQVLNTFPQPFGAQEVYKPDGVVLDATWQRFVEQLGF</sequence>
<dbReference type="OrthoDB" id="424974at2759"/>
<dbReference type="CDD" id="cd12148">
    <property type="entry name" value="fungal_TF_MHR"/>
    <property type="match status" value="1"/>
</dbReference>
<dbReference type="PANTHER" id="PTHR31001:SF56">
    <property type="entry name" value="ZN(2)-C6 FUNGAL-TYPE DOMAIN-CONTAINING PROTEIN"/>
    <property type="match status" value="1"/>
</dbReference>
<dbReference type="InterPro" id="IPR050613">
    <property type="entry name" value="Sec_Metabolite_Reg"/>
</dbReference>
<dbReference type="GO" id="GO:0006351">
    <property type="term" value="P:DNA-templated transcription"/>
    <property type="evidence" value="ECO:0007669"/>
    <property type="project" value="InterPro"/>
</dbReference>
<evidence type="ECO:0000259" key="6">
    <source>
        <dbReference type="PROSITE" id="PS50048"/>
    </source>
</evidence>
<dbReference type="Gene3D" id="4.10.240.10">
    <property type="entry name" value="Zn(2)-C6 fungal-type DNA-binding domain"/>
    <property type="match status" value="1"/>
</dbReference>
<dbReference type="HOGENOM" id="CLU_007340_4_0_1"/>
<dbReference type="SUPFAM" id="SSF57701">
    <property type="entry name" value="Zn2/Cys6 DNA-binding domain"/>
    <property type="match status" value="1"/>
</dbReference>
<keyword evidence="2" id="KW-0479">Metal-binding</keyword>
<dbReference type="CDD" id="cd00067">
    <property type="entry name" value="GAL4"/>
    <property type="match status" value="1"/>
</dbReference>
<dbReference type="InterPro" id="IPR001138">
    <property type="entry name" value="Zn2Cys6_DnaBD"/>
</dbReference>
<evidence type="ECO:0000256" key="3">
    <source>
        <dbReference type="ARBA" id="ARBA00023242"/>
    </source>
</evidence>
<dbReference type="InterPro" id="IPR007219">
    <property type="entry name" value="XnlR_reg_dom"/>
</dbReference>
<dbReference type="AlphaFoldDB" id="A0A0C9U3E8"/>
<dbReference type="SMART" id="SM00066">
    <property type="entry name" value="GAL4"/>
    <property type="match status" value="1"/>
</dbReference>
<dbReference type="GO" id="GO:0008270">
    <property type="term" value="F:zinc ion binding"/>
    <property type="evidence" value="ECO:0007669"/>
    <property type="project" value="InterPro"/>
</dbReference>
<keyword evidence="3" id="KW-0539">Nucleus</keyword>
<feature type="domain" description="Zn(2)-C6 fungal-type" evidence="6">
    <location>
        <begin position="21"/>
        <end position="50"/>
    </location>
</feature>
<evidence type="ECO:0000313" key="8">
    <source>
        <dbReference type="Proteomes" id="UP000053647"/>
    </source>
</evidence>
<dbReference type="EMBL" id="KN819348">
    <property type="protein sequence ID" value="KIJ13816.1"/>
    <property type="molecule type" value="Genomic_DNA"/>
</dbReference>
<accession>A0A0C9U3E8</accession>
<dbReference type="PROSITE" id="PS00463">
    <property type="entry name" value="ZN2_CY6_FUNGAL_1"/>
    <property type="match status" value="1"/>
</dbReference>
<dbReference type="Proteomes" id="UP000053647">
    <property type="component" value="Unassembled WGS sequence"/>
</dbReference>
<feature type="compositionally biased region" description="Low complexity" evidence="5">
    <location>
        <begin position="650"/>
        <end position="665"/>
    </location>
</feature>
<evidence type="ECO:0000256" key="1">
    <source>
        <dbReference type="ARBA" id="ARBA00004123"/>
    </source>
</evidence>
<dbReference type="GO" id="GO:0000981">
    <property type="term" value="F:DNA-binding transcription factor activity, RNA polymerase II-specific"/>
    <property type="evidence" value="ECO:0007669"/>
    <property type="project" value="InterPro"/>
</dbReference>
<name>A0A0C9U3E8_PAXIN</name>
<organism evidence="7 8">
    <name type="scientific">Paxillus involutus ATCC 200175</name>
    <dbReference type="NCBI Taxonomy" id="664439"/>
    <lineage>
        <taxon>Eukaryota</taxon>
        <taxon>Fungi</taxon>
        <taxon>Dikarya</taxon>
        <taxon>Basidiomycota</taxon>
        <taxon>Agaricomycotina</taxon>
        <taxon>Agaricomycetes</taxon>
        <taxon>Agaricomycetidae</taxon>
        <taxon>Boletales</taxon>
        <taxon>Paxilineae</taxon>
        <taxon>Paxillaceae</taxon>
        <taxon>Paxillus</taxon>
    </lineage>
</organism>
<feature type="region of interest" description="Disordered" evidence="5">
    <location>
        <begin position="644"/>
        <end position="685"/>
    </location>
</feature>
<evidence type="ECO:0000313" key="7">
    <source>
        <dbReference type="EMBL" id="KIJ13816.1"/>
    </source>
</evidence>
<dbReference type="GO" id="GO:0005634">
    <property type="term" value="C:nucleus"/>
    <property type="evidence" value="ECO:0007669"/>
    <property type="project" value="UniProtKB-SubCell"/>
</dbReference>
<feature type="coiled-coil region" evidence="4">
    <location>
        <begin position="68"/>
        <end position="95"/>
    </location>
</feature>
<proteinExistence type="predicted"/>
<dbReference type="PANTHER" id="PTHR31001">
    <property type="entry name" value="UNCHARACTERIZED TRANSCRIPTIONAL REGULATORY PROTEIN"/>
    <property type="match status" value="1"/>
</dbReference>
<protein>
    <recommendedName>
        <fullName evidence="6">Zn(2)-C6 fungal-type domain-containing protein</fullName>
    </recommendedName>
</protein>
<dbReference type="PROSITE" id="PS50048">
    <property type="entry name" value="ZN2_CY6_FUNGAL_2"/>
    <property type="match status" value="1"/>
</dbReference>
<evidence type="ECO:0000256" key="2">
    <source>
        <dbReference type="ARBA" id="ARBA00022723"/>
    </source>
</evidence>
<evidence type="ECO:0000256" key="4">
    <source>
        <dbReference type="SAM" id="Coils"/>
    </source>
</evidence>
<dbReference type="SMART" id="SM00906">
    <property type="entry name" value="Fungal_trans"/>
    <property type="match status" value="1"/>
</dbReference>
<dbReference type="Pfam" id="PF00172">
    <property type="entry name" value="Zn_clus"/>
    <property type="match status" value="1"/>
</dbReference>
<gene>
    <name evidence="7" type="ORF">PAXINDRAFT_170130</name>
</gene>
<dbReference type="InterPro" id="IPR036864">
    <property type="entry name" value="Zn2-C6_fun-type_DNA-bd_sf"/>
</dbReference>
<keyword evidence="8" id="KW-1185">Reference proteome</keyword>
<comment type="subcellular location">
    <subcellularLocation>
        <location evidence="1">Nucleus</location>
    </subcellularLocation>
</comment>
<dbReference type="GO" id="GO:0003677">
    <property type="term" value="F:DNA binding"/>
    <property type="evidence" value="ECO:0007669"/>
    <property type="project" value="InterPro"/>
</dbReference>
<dbReference type="Pfam" id="PF04082">
    <property type="entry name" value="Fungal_trans"/>
    <property type="match status" value="1"/>
</dbReference>
<reference evidence="8" key="2">
    <citation type="submission" date="2015-01" db="EMBL/GenBank/DDBJ databases">
        <title>Evolutionary Origins and Diversification of the Mycorrhizal Mutualists.</title>
        <authorList>
            <consortium name="DOE Joint Genome Institute"/>
            <consortium name="Mycorrhizal Genomics Consortium"/>
            <person name="Kohler A."/>
            <person name="Kuo A."/>
            <person name="Nagy L.G."/>
            <person name="Floudas D."/>
            <person name="Copeland A."/>
            <person name="Barry K.W."/>
            <person name="Cichocki N."/>
            <person name="Veneault-Fourrey C."/>
            <person name="LaButti K."/>
            <person name="Lindquist E.A."/>
            <person name="Lipzen A."/>
            <person name="Lundell T."/>
            <person name="Morin E."/>
            <person name="Murat C."/>
            <person name="Riley R."/>
            <person name="Ohm R."/>
            <person name="Sun H."/>
            <person name="Tunlid A."/>
            <person name="Henrissat B."/>
            <person name="Grigoriev I.V."/>
            <person name="Hibbett D.S."/>
            <person name="Martin F."/>
        </authorList>
    </citation>
    <scope>NUCLEOTIDE SEQUENCE [LARGE SCALE GENOMIC DNA]</scope>
    <source>
        <strain evidence="8">ATCC 200175</strain>
    </source>
</reference>